<gene>
    <name evidence="3" type="ORF">AXG93_1130s1710</name>
</gene>
<comment type="caution">
    <text evidence="3">The sequence shown here is derived from an EMBL/GenBank/DDBJ whole genome shotgun (WGS) entry which is preliminary data.</text>
</comment>
<dbReference type="PANTHER" id="PTHR43180:SF50">
    <property type="entry name" value="SHORT CHAIN DEHYDROGENASE"/>
    <property type="match status" value="1"/>
</dbReference>
<keyword evidence="4" id="KW-1185">Reference proteome</keyword>
<dbReference type="Pfam" id="PF13561">
    <property type="entry name" value="adh_short_C2"/>
    <property type="match status" value="1"/>
</dbReference>
<name>A0A176VH68_MARPO</name>
<dbReference type="SUPFAM" id="SSF51735">
    <property type="entry name" value="NAD(P)-binding Rossmann-fold domains"/>
    <property type="match status" value="1"/>
</dbReference>
<dbReference type="Gene3D" id="3.40.50.720">
    <property type="entry name" value="NAD(P)-binding Rossmann-like Domain"/>
    <property type="match status" value="1"/>
</dbReference>
<dbReference type="InterPro" id="IPR002347">
    <property type="entry name" value="SDR_fam"/>
</dbReference>
<dbReference type="InterPro" id="IPR036291">
    <property type="entry name" value="NAD(P)-bd_dom_sf"/>
</dbReference>
<dbReference type="PRINTS" id="PR00080">
    <property type="entry name" value="SDRFAMILY"/>
</dbReference>
<dbReference type="FunFam" id="3.40.50.720:FF:000084">
    <property type="entry name" value="Short-chain dehydrogenase reductase"/>
    <property type="match status" value="1"/>
</dbReference>
<protein>
    <submittedName>
        <fullName evidence="3">Uncharacterized protein</fullName>
    </submittedName>
</protein>
<dbReference type="PANTHER" id="PTHR43180">
    <property type="entry name" value="3-OXOACYL-(ACYL-CARRIER-PROTEIN) REDUCTASE (AFU_ORTHOLOGUE AFUA_6G11210)"/>
    <property type="match status" value="1"/>
</dbReference>
<keyword evidence="2" id="KW-0560">Oxidoreductase</keyword>
<organism evidence="3 4">
    <name type="scientific">Marchantia polymorpha subsp. ruderalis</name>
    <dbReference type="NCBI Taxonomy" id="1480154"/>
    <lineage>
        <taxon>Eukaryota</taxon>
        <taxon>Viridiplantae</taxon>
        <taxon>Streptophyta</taxon>
        <taxon>Embryophyta</taxon>
        <taxon>Marchantiophyta</taxon>
        <taxon>Marchantiopsida</taxon>
        <taxon>Marchantiidae</taxon>
        <taxon>Marchantiales</taxon>
        <taxon>Marchantiaceae</taxon>
        <taxon>Marchantia</taxon>
    </lineage>
</organism>
<evidence type="ECO:0000313" key="3">
    <source>
        <dbReference type="EMBL" id="OAE19917.1"/>
    </source>
</evidence>
<comment type="similarity">
    <text evidence="1">Belongs to the short-chain dehydrogenases/reductases (SDR) family.</text>
</comment>
<dbReference type="AlphaFoldDB" id="A0A176VH68"/>
<dbReference type="PRINTS" id="PR00081">
    <property type="entry name" value="GDHRDH"/>
</dbReference>
<evidence type="ECO:0000313" key="4">
    <source>
        <dbReference type="Proteomes" id="UP000077202"/>
    </source>
</evidence>
<evidence type="ECO:0000256" key="1">
    <source>
        <dbReference type="ARBA" id="ARBA00006484"/>
    </source>
</evidence>
<dbReference type="EMBL" id="LVLJ01003744">
    <property type="protein sequence ID" value="OAE19917.1"/>
    <property type="molecule type" value="Genomic_DNA"/>
</dbReference>
<accession>A0A176VH68</accession>
<proteinExistence type="inferred from homology"/>
<reference evidence="3" key="1">
    <citation type="submission" date="2016-03" db="EMBL/GenBank/DDBJ databases">
        <title>Mechanisms controlling the formation of the plant cell surface in tip-growing cells are functionally conserved among land plants.</title>
        <authorList>
            <person name="Honkanen S."/>
            <person name="Jones V.A."/>
            <person name="Morieri G."/>
            <person name="Champion C."/>
            <person name="Hetherington A.J."/>
            <person name="Kelly S."/>
            <person name="Saint-Marcoux D."/>
            <person name="Proust H."/>
            <person name="Prescott H."/>
            <person name="Dolan L."/>
        </authorList>
    </citation>
    <scope>NUCLEOTIDE SEQUENCE [LARGE SCALE GENOMIC DNA]</scope>
    <source>
        <tissue evidence="3">Whole gametophyte</tissue>
    </source>
</reference>
<evidence type="ECO:0000256" key="2">
    <source>
        <dbReference type="ARBA" id="ARBA00023002"/>
    </source>
</evidence>
<sequence>MMEGHYFSLMQSYLASDCPATVRHTAPDGLRIEDHFAAELSDGRFMDMPTMETCITAVASPLHGTEAYVLDPRADHEQEVNRELQFLSMTRLEGKVAIITGGAGAIGTATSKLFAAHGAQVVIADVSDERGEKLAQEIGHGAVYRRTDVTSEENVAATVAFAVEQFGQLDIMFNNAGVITPLDTFENLDMELYDRHTAVLVRGVVCGIKHAARAMIPRKRGVILNTASTASVRSGATMPLIYNINKFNIPGLTSVASFHLAKHGIRVNAVSPHGIPSGVVVDWLRLLGCDSTWEKVVAAFKAASPLPDRHTTNEDIANAALFLCSDESGYISGQNLVVDAGFCQSVVYDPLQLGDPFKSSP</sequence>
<dbReference type="Proteomes" id="UP000077202">
    <property type="component" value="Unassembled WGS sequence"/>
</dbReference>
<dbReference type="GO" id="GO:0016491">
    <property type="term" value="F:oxidoreductase activity"/>
    <property type="evidence" value="ECO:0007669"/>
    <property type="project" value="UniProtKB-KW"/>
</dbReference>